<dbReference type="PANTHER" id="PTHR43701:SF2">
    <property type="entry name" value="MEMBRANE TRANSPORTER PROTEIN YJNA-RELATED"/>
    <property type="match status" value="1"/>
</dbReference>
<feature type="transmembrane region" description="Helical" evidence="5">
    <location>
        <begin position="76"/>
        <end position="95"/>
    </location>
</feature>
<protein>
    <recommendedName>
        <fullName evidence="5">Probable membrane transporter protein</fullName>
    </recommendedName>
</protein>
<feature type="transmembrane region" description="Helical" evidence="5">
    <location>
        <begin position="6"/>
        <end position="37"/>
    </location>
</feature>
<feature type="transmembrane region" description="Helical" evidence="5">
    <location>
        <begin position="107"/>
        <end position="126"/>
    </location>
</feature>
<dbReference type="InterPro" id="IPR002781">
    <property type="entry name" value="TM_pro_TauE-like"/>
</dbReference>
<feature type="transmembrane region" description="Helical" evidence="5">
    <location>
        <begin position="142"/>
        <end position="160"/>
    </location>
</feature>
<dbReference type="Pfam" id="PF01925">
    <property type="entry name" value="TauE"/>
    <property type="match status" value="1"/>
</dbReference>
<dbReference type="HOGENOM" id="CLU_1370488_0_0_7"/>
<organism evidence="6 7">
    <name type="scientific">Geotalea uraniireducens (strain Rf4)</name>
    <name type="common">Geobacter uraniireducens</name>
    <dbReference type="NCBI Taxonomy" id="351605"/>
    <lineage>
        <taxon>Bacteria</taxon>
        <taxon>Pseudomonadati</taxon>
        <taxon>Thermodesulfobacteriota</taxon>
        <taxon>Desulfuromonadia</taxon>
        <taxon>Geobacterales</taxon>
        <taxon>Geobacteraceae</taxon>
        <taxon>Geotalea</taxon>
    </lineage>
</organism>
<reference evidence="6 7" key="1">
    <citation type="submission" date="2007-05" db="EMBL/GenBank/DDBJ databases">
        <title>Complete sequence of Geobacter uraniireducens Rf4.</title>
        <authorList>
            <consortium name="US DOE Joint Genome Institute"/>
            <person name="Copeland A."/>
            <person name="Lucas S."/>
            <person name="Lapidus A."/>
            <person name="Barry K."/>
            <person name="Detter J.C."/>
            <person name="Glavina del Rio T."/>
            <person name="Hammon N."/>
            <person name="Israni S."/>
            <person name="Dalin E."/>
            <person name="Tice H."/>
            <person name="Pitluck S."/>
            <person name="Chertkov O."/>
            <person name="Brettin T."/>
            <person name="Bruce D."/>
            <person name="Han C."/>
            <person name="Schmutz J."/>
            <person name="Larimer F."/>
            <person name="Land M."/>
            <person name="Hauser L."/>
            <person name="Kyrpides N."/>
            <person name="Mikhailova N."/>
            <person name="Shelobolina E."/>
            <person name="Aklujkar M."/>
            <person name="Lovley D."/>
            <person name="Richardson P."/>
        </authorList>
    </citation>
    <scope>NUCLEOTIDE SEQUENCE [LARGE SCALE GENOMIC DNA]</scope>
    <source>
        <strain evidence="6 7">Rf4</strain>
    </source>
</reference>
<accession>A5GE99</accession>
<evidence type="ECO:0000313" key="6">
    <source>
        <dbReference type="EMBL" id="ABQ25754.1"/>
    </source>
</evidence>
<comment type="similarity">
    <text evidence="5">Belongs to the 4-toluene sulfonate uptake permease (TSUP) (TC 2.A.102) family.</text>
</comment>
<dbReference type="Proteomes" id="UP000006695">
    <property type="component" value="Chromosome"/>
</dbReference>
<evidence type="ECO:0000256" key="5">
    <source>
        <dbReference type="RuleBase" id="RU363041"/>
    </source>
</evidence>
<dbReference type="InterPro" id="IPR051598">
    <property type="entry name" value="TSUP/Inactive_protease-like"/>
</dbReference>
<dbReference type="PANTHER" id="PTHR43701">
    <property type="entry name" value="MEMBRANE TRANSPORTER PROTEIN MJ0441-RELATED"/>
    <property type="match status" value="1"/>
</dbReference>
<keyword evidence="4 5" id="KW-0472">Membrane</keyword>
<keyword evidence="7" id="KW-1185">Reference proteome</keyword>
<evidence type="ECO:0000256" key="4">
    <source>
        <dbReference type="ARBA" id="ARBA00023136"/>
    </source>
</evidence>
<sequence>MATSLLLINLFVLGMAGGCFSGLLGVGGGIIMLPLLITVPQLAGFPIGLRPAVGVTMLLSLTGSMSGILIHRKYHALDLSLALAVGGSAAVGSLGGAVSSRMVSERLMAILFALMAVTSLLLLLLAEPSGPEIEGSPRPTRYPAAALLGGGVGFLAGIIGQGGLSSSFPVNSCVQGTGPDGNRHQRGGRFFVGTCRIPW</sequence>
<name>A5GE99_GEOUR</name>
<feature type="transmembrane region" description="Helical" evidence="5">
    <location>
        <begin position="49"/>
        <end position="70"/>
    </location>
</feature>
<dbReference type="GO" id="GO:0005886">
    <property type="term" value="C:plasma membrane"/>
    <property type="evidence" value="ECO:0007669"/>
    <property type="project" value="UniProtKB-SubCell"/>
</dbReference>
<keyword evidence="3 5" id="KW-1133">Transmembrane helix</keyword>
<comment type="subcellular location">
    <subcellularLocation>
        <location evidence="5">Cell membrane</location>
        <topology evidence="5">Multi-pass membrane protein</topology>
    </subcellularLocation>
    <subcellularLocation>
        <location evidence="1">Membrane</location>
        <topology evidence="1">Multi-pass membrane protein</topology>
    </subcellularLocation>
</comment>
<evidence type="ECO:0000256" key="2">
    <source>
        <dbReference type="ARBA" id="ARBA00022692"/>
    </source>
</evidence>
<proteinExistence type="inferred from homology"/>
<dbReference type="STRING" id="351605.Gura_1558"/>
<dbReference type="EMBL" id="CP000698">
    <property type="protein sequence ID" value="ABQ25754.1"/>
    <property type="molecule type" value="Genomic_DNA"/>
</dbReference>
<evidence type="ECO:0000256" key="1">
    <source>
        <dbReference type="ARBA" id="ARBA00004141"/>
    </source>
</evidence>
<dbReference type="OrthoDB" id="22415at69541"/>
<keyword evidence="2 5" id="KW-0812">Transmembrane</keyword>
<evidence type="ECO:0000256" key="3">
    <source>
        <dbReference type="ARBA" id="ARBA00022989"/>
    </source>
</evidence>
<dbReference type="KEGG" id="gur:Gura_1558"/>
<evidence type="ECO:0000313" key="7">
    <source>
        <dbReference type="Proteomes" id="UP000006695"/>
    </source>
</evidence>
<keyword evidence="5" id="KW-1003">Cell membrane</keyword>
<gene>
    <name evidence="6" type="ordered locus">Gura_1558</name>
</gene>
<dbReference type="AlphaFoldDB" id="A5GE99"/>